<dbReference type="InterPro" id="IPR029045">
    <property type="entry name" value="ClpP/crotonase-like_dom_sf"/>
</dbReference>
<evidence type="ECO:0000313" key="4">
    <source>
        <dbReference type="Proteomes" id="UP000039046"/>
    </source>
</evidence>
<evidence type="ECO:0000256" key="1">
    <source>
        <dbReference type="SAM" id="SignalP"/>
    </source>
</evidence>
<feature type="signal peptide" evidence="1">
    <location>
        <begin position="1"/>
        <end position="30"/>
    </location>
</feature>
<dbReference type="Pfam" id="PF23658">
    <property type="entry name" value="PDZ_CPAF_rel"/>
    <property type="match status" value="1"/>
</dbReference>
<dbReference type="PANTHER" id="PTHR37049">
    <property type="entry name" value="PEPTIDASE S41 FAMILY PROTEIN"/>
    <property type="match status" value="1"/>
</dbReference>
<keyword evidence="4" id="KW-1185">Reference proteome</keyword>
<feature type="domain" description="CPAF-like PDZ" evidence="2">
    <location>
        <begin position="162"/>
        <end position="281"/>
    </location>
</feature>
<dbReference type="InterPro" id="IPR052766">
    <property type="entry name" value="S41A_metabolite_peptidase"/>
</dbReference>
<dbReference type="Proteomes" id="UP000039046">
    <property type="component" value="Unassembled WGS sequence"/>
</dbReference>
<dbReference type="SUPFAM" id="SSF52096">
    <property type="entry name" value="ClpP/crotonase"/>
    <property type="match status" value="1"/>
</dbReference>
<organism evidence="3 4">
    <name type="scientific">[Torrubiella] hemipterigena</name>
    <dbReference type="NCBI Taxonomy" id="1531966"/>
    <lineage>
        <taxon>Eukaryota</taxon>
        <taxon>Fungi</taxon>
        <taxon>Dikarya</taxon>
        <taxon>Ascomycota</taxon>
        <taxon>Pezizomycotina</taxon>
        <taxon>Sordariomycetes</taxon>
        <taxon>Hypocreomycetidae</taxon>
        <taxon>Hypocreales</taxon>
        <taxon>Clavicipitaceae</taxon>
        <taxon>Clavicipitaceae incertae sedis</taxon>
        <taxon>'Torrubiella' clade</taxon>
    </lineage>
</organism>
<sequence>MKHSVSKWVVATAVTAASLVAATPAPTTEAVTGSQAKAACAQVSDAWSKGATEVTAAQAYACLTSVALDRKAAIAWVDSIRPYLEWQSDPTYKANPPADYDYAGHDIFKAIDHIRSKLTSGEYANEYEFQADLLGSVFLPGHDGHMYLYPDLLARASTFSRSADQALVSVSDDGSATPSIKFYTDVANNLKTASVVTKINGVDASTYLLNYVIKTSSSQTKDAGYNQMFYQRAQAAFNSPWGNHVSGGRGNLLYQGANTTYTFKNGTTRTFENRAKLRGDFSGVVDGPSFYKKFCSPRTPPEAAPVSKPPMTNVPGYPAPVVLTHDGIVSGYYLDGDKYADTAVLSLLAFQSASMAEFQDVITQFFAKARRDGKTKLIIDFQANPGGLVLHGFDLFRQLFPSIIEENQSRFRAGKIVLDVSHEISDDYKRNSSDVGAYIPFAWQNDYDENWQRFSDFESKFGPFNVNHNPYTALMRYDFQSNDWGFNVTGYGNRTGFIQPFEAENIVLLYDGYCASTCTIASQLLKDQTGIKSVAIGGLPNKKAMQGVGGIKGSNDYELSYINNLIQASKGLSSNPRHIADFNRYTPLAFERAYASALNVRDQIRTVDIDSGLPAQYAHEDSDCRLYWTAPMLNDITSVWKATHDAAFNNGRCVNGGISHRRRRATHAADKYTAPVPDLTQQGTPLLKGSYPADNYDSKFRNELIPKVFTLE</sequence>
<dbReference type="PANTHER" id="PTHR37049:SF4">
    <property type="entry name" value="RHODANESE DOMAIN-CONTAINING PROTEIN"/>
    <property type="match status" value="1"/>
</dbReference>
<dbReference type="HOGENOM" id="CLU_014251_0_1_1"/>
<dbReference type="AlphaFoldDB" id="A0A0A1T0Z5"/>
<name>A0A0A1T0Z5_9HYPO</name>
<feature type="chain" id="PRO_5001979309" description="CPAF-like PDZ domain-containing protein" evidence="1">
    <location>
        <begin position="31"/>
        <end position="712"/>
    </location>
</feature>
<dbReference type="OrthoDB" id="27214at2759"/>
<reference evidence="3 4" key="1">
    <citation type="journal article" date="2015" name="Genome Announc.">
        <title>Draft Genome Sequence and Gene Annotation of the Entomopathogenic Fungus Verticillium hemipterigenum.</title>
        <authorList>
            <person name="Horn F."/>
            <person name="Habel A."/>
            <person name="Scharf D.H."/>
            <person name="Dworschak J."/>
            <person name="Brakhage A.A."/>
            <person name="Guthke R."/>
            <person name="Hertweck C."/>
            <person name="Linde J."/>
        </authorList>
    </citation>
    <scope>NUCLEOTIDE SEQUENCE [LARGE SCALE GENOMIC DNA]</scope>
</reference>
<dbReference type="EMBL" id="CDHN01000001">
    <property type="protein sequence ID" value="CEJ79785.1"/>
    <property type="molecule type" value="Genomic_DNA"/>
</dbReference>
<evidence type="ECO:0000313" key="3">
    <source>
        <dbReference type="EMBL" id="CEJ79785.1"/>
    </source>
</evidence>
<dbReference type="Gene3D" id="3.90.226.10">
    <property type="entry name" value="2-enoyl-CoA Hydratase, Chain A, domain 1"/>
    <property type="match status" value="1"/>
</dbReference>
<dbReference type="InterPro" id="IPR056186">
    <property type="entry name" value="PDZ_CPAF-rel"/>
</dbReference>
<proteinExistence type="predicted"/>
<protein>
    <recommendedName>
        <fullName evidence="2">CPAF-like PDZ domain-containing protein</fullName>
    </recommendedName>
</protein>
<accession>A0A0A1T0Z5</accession>
<evidence type="ECO:0000259" key="2">
    <source>
        <dbReference type="Pfam" id="PF23658"/>
    </source>
</evidence>
<dbReference type="STRING" id="1531966.A0A0A1T0Z5"/>
<gene>
    <name evidence="3" type="ORF">VHEMI00004</name>
</gene>
<keyword evidence="1" id="KW-0732">Signal</keyword>